<name>A0A0G1GXA8_9BACT</name>
<protein>
    <recommendedName>
        <fullName evidence="1">N-acetyltransferase domain-containing protein</fullName>
    </recommendedName>
</protein>
<dbReference type="PROSITE" id="PS51186">
    <property type="entry name" value="GNAT"/>
    <property type="match status" value="1"/>
</dbReference>
<dbReference type="Gene3D" id="3.40.630.30">
    <property type="match status" value="1"/>
</dbReference>
<dbReference type="EMBL" id="LCHM01000005">
    <property type="protein sequence ID" value="KKT38848.1"/>
    <property type="molecule type" value="Genomic_DNA"/>
</dbReference>
<evidence type="ECO:0000313" key="2">
    <source>
        <dbReference type="EMBL" id="KKT38848.1"/>
    </source>
</evidence>
<dbReference type="PANTHER" id="PTHR43617">
    <property type="entry name" value="L-AMINO ACID N-ACETYLTRANSFERASE"/>
    <property type="match status" value="1"/>
</dbReference>
<dbReference type="Proteomes" id="UP000034617">
    <property type="component" value="Unassembled WGS sequence"/>
</dbReference>
<dbReference type="Pfam" id="PF00583">
    <property type="entry name" value="Acetyltransf_1"/>
    <property type="match status" value="1"/>
</dbReference>
<gene>
    <name evidence="2" type="ORF">UW22_C0005G0022</name>
</gene>
<dbReference type="InterPro" id="IPR050276">
    <property type="entry name" value="MshD_Acetyltransferase"/>
</dbReference>
<feature type="domain" description="N-acetyltransferase" evidence="1">
    <location>
        <begin position="7"/>
        <end position="158"/>
    </location>
</feature>
<evidence type="ECO:0000313" key="3">
    <source>
        <dbReference type="Proteomes" id="UP000034617"/>
    </source>
</evidence>
<dbReference type="GO" id="GO:0016747">
    <property type="term" value="F:acyltransferase activity, transferring groups other than amino-acyl groups"/>
    <property type="evidence" value="ECO:0007669"/>
    <property type="project" value="InterPro"/>
</dbReference>
<dbReference type="SUPFAM" id="SSF55729">
    <property type="entry name" value="Acyl-CoA N-acyltransferases (Nat)"/>
    <property type="match status" value="1"/>
</dbReference>
<proteinExistence type="predicted"/>
<evidence type="ECO:0000259" key="1">
    <source>
        <dbReference type="PROSITE" id="PS51186"/>
    </source>
</evidence>
<accession>A0A0G1GXA8</accession>
<reference evidence="2 3" key="1">
    <citation type="journal article" date="2015" name="Nature">
        <title>rRNA introns, odd ribosomes, and small enigmatic genomes across a large radiation of phyla.</title>
        <authorList>
            <person name="Brown C.T."/>
            <person name="Hug L.A."/>
            <person name="Thomas B.C."/>
            <person name="Sharon I."/>
            <person name="Castelle C.J."/>
            <person name="Singh A."/>
            <person name="Wilkins M.J."/>
            <person name="Williams K.H."/>
            <person name="Banfield J.F."/>
        </authorList>
    </citation>
    <scope>NUCLEOTIDE SEQUENCE [LARGE SCALE GENOMIC DNA]</scope>
</reference>
<dbReference type="InterPro" id="IPR000182">
    <property type="entry name" value="GNAT_dom"/>
</dbReference>
<dbReference type="AlphaFoldDB" id="A0A0G1GXA8"/>
<organism evidence="2 3">
    <name type="scientific">Candidatus Gottesmanbacteria bacterium GW2011_GWB1_44_11c</name>
    <dbReference type="NCBI Taxonomy" id="1618447"/>
    <lineage>
        <taxon>Bacteria</taxon>
        <taxon>Candidatus Gottesmaniibacteriota</taxon>
    </lineage>
</organism>
<dbReference type="InterPro" id="IPR016181">
    <property type="entry name" value="Acyl_CoA_acyltransferase"/>
</dbReference>
<sequence length="158" mass="18120">MINNSQIIIRPARIDEIGELQRLNQEAFVDNVKYDPDLVMDWAMSDKGREHFTKIFGSPDSQCFVADDTGVLVGYIVLSERFIDYRKSRCVEINDVGVTPAYQSKGIGSLLIQKAVEWAKEKGYQKMYVSCYFKNTRAISFYRKNGMAEIDLGLERDL</sequence>
<comment type="caution">
    <text evidence="2">The sequence shown here is derived from an EMBL/GenBank/DDBJ whole genome shotgun (WGS) entry which is preliminary data.</text>
</comment>
<dbReference type="CDD" id="cd04301">
    <property type="entry name" value="NAT_SF"/>
    <property type="match status" value="1"/>
</dbReference>